<keyword evidence="1" id="KW-0808">Transferase</keyword>
<dbReference type="InterPro" id="IPR036662">
    <property type="entry name" value="PTS_EIIA_man-typ_sf"/>
</dbReference>
<name>A0A2U1CHN4_9BURK</name>
<gene>
    <name evidence="3" type="ORF">C7440_3661</name>
</gene>
<evidence type="ECO:0000313" key="3">
    <source>
        <dbReference type="EMBL" id="PVY60417.1"/>
    </source>
</evidence>
<accession>A0A2U1CHN4</accession>
<dbReference type="OrthoDB" id="8795346at2"/>
<evidence type="ECO:0000313" key="4">
    <source>
        <dbReference type="Proteomes" id="UP000246145"/>
    </source>
</evidence>
<dbReference type="GO" id="GO:0016740">
    <property type="term" value="F:transferase activity"/>
    <property type="evidence" value="ECO:0007669"/>
    <property type="project" value="UniProtKB-KW"/>
</dbReference>
<evidence type="ECO:0000256" key="1">
    <source>
        <dbReference type="ARBA" id="ARBA00022679"/>
    </source>
</evidence>
<dbReference type="InterPro" id="IPR051471">
    <property type="entry name" value="Bacterial_PTS_sugar_comp"/>
</dbReference>
<dbReference type="PROSITE" id="PS51096">
    <property type="entry name" value="PTS_EIIA_TYPE_4"/>
    <property type="match status" value="1"/>
</dbReference>
<dbReference type="PANTHER" id="PTHR33799:SF1">
    <property type="entry name" value="PTS SYSTEM MANNOSE-SPECIFIC EIIAB COMPONENT-RELATED"/>
    <property type="match status" value="1"/>
</dbReference>
<keyword evidence="4" id="KW-1185">Reference proteome</keyword>
<reference evidence="3 4" key="1">
    <citation type="submission" date="2018-04" db="EMBL/GenBank/DDBJ databases">
        <title>Genomic Encyclopedia of Type Strains, Phase IV (KMG-IV): sequencing the most valuable type-strain genomes for metagenomic binning, comparative biology and taxonomic classification.</title>
        <authorList>
            <person name="Goeker M."/>
        </authorList>
    </citation>
    <scope>NUCLEOTIDE SEQUENCE [LARGE SCALE GENOMIC DNA]</scope>
    <source>
        <strain evidence="3 4">DSM 10065</strain>
    </source>
</reference>
<feature type="domain" description="PTS EIIA type-4" evidence="2">
    <location>
        <begin position="1"/>
        <end position="126"/>
    </location>
</feature>
<proteinExistence type="predicted"/>
<dbReference type="InterPro" id="IPR004701">
    <property type="entry name" value="PTS_EIIA_man-typ"/>
</dbReference>
<dbReference type="Pfam" id="PF03610">
    <property type="entry name" value="EIIA-man"/>
    <property type="match status" value="1"/>
</dbReference>
<dbReference type="Proteomes" id="UP000246145">
    <property type="component" value="Unassembled WGS sequence"/>
</dbReference>
<dbReference type="STRING" id="1231391.GCA_000308195_00193"/>
<evidence type="ECO:0000259" key="2">
    <source>
        <dbReference type="PROSITE" id="PS51096"/>
    </source>
</evidence>
<dbReference type="SUPFAM" id="SSF53062">
    <property type="entry name" value="PTS system fructose IIA component-like"/>
    <property type="match status" value="1"/>
</dbReference>
<organism evidence="3 4">
    <name type="scientific">Pusillimonas noertemannii</name>
    <dbReference type="NCBI Taxonomy" id="305977"/>
    <lineage>
        <taxon>Bacteria</taxon>
        <taxon>Pseudomonadati</taxon>
        <taxon>Pseudomonadota</taxon>
        <taxon>Betaproteobacteria</taxon>
        <taxon>Burkholderiales</taxon>
        <taxon>Alcaligenaceae</taxon>
        <taxon>Pusillimonas</taxon>
    </lineage>
</organism>
<dbReference type="Gene3D" id="3.40.50.510">
    <property type="entry name" value="Phosphotransferase system, mannose-type IIA component"/>
    <property type="match status" value="1"/>
</dbReference>
<dbReference type="PANTHER" id="PTHR33799">
    <property type="entry name" value="PTS PERMEASE-RELATED-RELATED"/>
    <property type="match status" value="1"/>
</dbReference>
<sequence length="133" mass="14156">MVRLALVMHAPLGQAFADCAAHILGHEPDILVFDVHADDSPDDSAQRLESLLAPHRGEGALILCDIYGATPFNIASRAVRSLTAQGMSVALVTGTNLCMVLKALTDNQDNPEELSEKVRQGALKGIVRADCIP</sequence>
<comment type="caution">
    <text evidence="3">The sequence shown here is derived from an EMBL/GenBank/DDBJ whole genome shotgun (WGS) entry which is preliminary data.</text>
</comment>
<protein>
    <submittedName>
        <fullName evidence="3">PTS system ascorbate-specific IIA component</fullName>
    </submittedName>
</protein>
<dbReference type="RefSeq" id="WP_116519459.1">
    <property type="nucleotide sequence ID" value="NZ_JACCEX010000006.1"/>
</dbReference>
<dbReference type="GO" id="GO:0009401">
    <property type="term" value="P:phosphoenolpyruvate-dependent sugar phosphotransferase system"/>
    <property type="evidence" value="ECO:0007669"/>
    <property type="project" value="InterPro"/>
</dbReference>
<dbReference type="EMBL" id="QEKO01000009">
    <property type="protein sequence ID" value="PVY60417.1"/>
    <property type="molecule type" value="Genomic_DNA"/>
</dbReference>
<dbReference type="GO" id="GO:0016020">
    <property type="term" value="C:membrane"/>
    <property type="evidence" value="ECO:0007669"/>
    <property type="project" value="InterPro"/>
</dbReference>
<dbReference type="AlphaFoldDB" id="A0A2U1CHN4"/>